<organism evidence="7 8">
    <name type="scientific">Enterococcus florum</name>
    <dbReference type="NCBI Taxonomy" id="2480627"/>
    <lineage>
        <taxon>Bacteria</taxon>
        <taxon>Bacillati</taxon>
        <taxon>Bacillota</taxon>
        <taxon>Bacilli</taxon>
        <taxon>Lactobacillales</taxon>
        <taxon>Enterococcaceae</taxon>
        <taxon>Enterococcus</taxon>
    </lineage>
</organism>
<comment type="subcellular location">
    <subcellularLocation>
        <location evidence="1">Cell membrane</location>
        <topology evidence="1">Multi-pass membrane protein</topology>
    </subcellularLocation>
</comment>
<feature type="transmembrane region" description="Helical" evidence="6">
    <location>
        <begin position="50"/>
        <end position="68"/>
    </location>
</feature>
<feature type="transmembrane region" description="Helical" evidence="6">
    <location>
        <begin position="299"/>
        <end position="316"/>
    </location>
</feature>
<evidence type="ECO:0000256" key="2">
    <source>
        <dbReference type="ARBA" id="ARBA00022475"/>
    </source>
</evidence>
<name>A0A4P5PFF0_9ENTE</name>
<feature type="transmembrane region" description="Helical" evidence="6">
    <location>
        <begin position="246"/>
        <end position="264"/>
    </location>
</feature>
<evidence type="ECO:0000256" key="5">
    <source>
        <dbReference type="ARBA" id="ARBA00023136"/>
    </source>
</evidence>
<feature type="transmembrane region" description="Helical" evidence="6">
    <location>
        <begin position="216"/>
        <end position="234"/>
    </location>
</feature>
<feature type="transmembrane region" description="Helical" evidence="6">
    <location>
        <begin position="98"/>
        <end position="121"/>
    </location>
</feature>
<proteinExistence type="predicted"/>
<dbReference type="Pfam" id="PF02653">
    <property type="entry name" value="BPD_transp_2"/>
    <property type="match status" value="1"/>
</dbReference>
<evidence type="ECO:0000313" key="7">
    <source>
        <dbReference type="EMBL" id="GCF92183.1"/>
    </source>
</evidence>
<feature type="transmembrane region" description="Helical" evidence="6">
    <location>
        <begin position="128"/>
        <end position="145"/>
    </location>
</feature>
<dbReference type="GO" id="GO:0005886">
    <property type="term" value="C:plasma membrane"/>
    <property type="evidence" value="ECO:0007669"/>
    <property type="project" value="UniProtKB-SubCell"/>
</dbReference>
<evidence type="ECO:0000256" key="3">
    <source>
        <dbReference type="ARBA" id="ARBA00022692"/>
    </source>
</evidence>
<dbReference type="PANTHER" id="PTHR32196:SF19">
    <property type="entry name" value="GALACTOFURANOSE TRANSPORTER PERMEASE PROTEIN YTFT"/>
    <property type="match status" value="1"/>
</dbReference>
<dbReference type="Proteomes" id="UP000290567">
    <property type="component" value="Unassembled WGS sequence"/>
</dbReference>
<dbReference type="EMBL" id="BJCC01000001">
    <property type="protein sequence ID" value="GCF92183.1"/>
    <property type="molecule type" value="Genomic_DNA"/>
</dbReference>
<sequence length="338" mass="35946">MEKLKGLLKRKELWAVVGLLLILLFNLIFSPNFFKLSINNGHLYGSMIDVLNRGASLVIVSIGMCLVIASRGIDISVGSVNALGAMVAAYLLTIGTPVVAAIASGLLIGCLCGLWNGFLVAKLNIQPMIATLILMTVGRGFAQIISGGEILTLGKTSYSFIGRGYFLGLPFPTILMGLIVLFVYLLTRRTSLGLSIESVGINEQSARYAGINTRQVLWICYIICGVLAALSGMMDSANVSSADGNNNGLMLELDAILAVVLGGTSMDGGKFYLGGTVVGALFIQTLSTTIFTFGIPSETIMVVKAIVVIFVVLLSSERMKEWSTAMKQKRKAGVSVEN</sequence>
<keyword evidence="5 6" id="KW-0472">Membrane</keyword>
<evidence type="ECO:0000313" key="8">
    <source>
        <dbReference type="Proteomes" id="UP000290567"/>
    </source>
</evidence>
<feature type="transmembrane region" description="Helical" evidence="6">
    <location>
        <begin position="271"/>
        <end position="293"/>
    </location>
</feature>
<accession>A0A4P5PFF0</accession>
<gene>
    <name evidence="7" type="ORF">NRIC_00740</name>
</gene>
<feature type="transmembrane region" description="Helical" evidence="6">
    <location>
        <begin position="75"/>
        <end position="92"/>
    </location>
</feature>
<feature type="transmembrane region" description="Helical" evidence="6">
    <location>
        <begin position="12"/>
        <end position="30"/>
    </location>
</feature>
<feature type="transmembrane region" description="Helical" evidence="6">
    <location>
        <begin position="165"/>
        <end position="186"/>
    </location>
</feature>
<dbReference type="OrthoDB" id="9813906at2"/>
<keyword evidence="3 6" id="KW-0812">Transmembrane</keyword>
<dbReference type="GO" id="GO:0022857">
    <property type="term" value="F:transmembrane transporter activity"/>
    <property type="evidence" value="ECO:0007669"/>
    <property type="project" value="InterPro"/>
</dbReference>
<dbReference type="PANTHER" id="PTHR32196">
    <property type="entry name" value="ABC TRANSPORTER PERMEASE PROTEIN YPHD-RELATED-RELATED"/>
    <property type="match status" value="1"/>
</dbReference>
<dbReference type="AlphaFoldDB" id="A0A4P5PFF0"/>
<evidence type="ECO:0000256" key="6">
    <source>
        <dbReference type="SAM" id="Phobius"/>
    </source>
</evidence>
<dbReference type="CDD" id="cd06579">
    <property type="entry name" value="TM_PBP1_transp_AraH_like"/>
    <property type="match status" value="1"/>
</dbReference>
<comment type="caution">
    <text evidence="7">The sequence shown here is derived from an EMBL/GenBank/DDBJ whole genome shotgun (WGS) entry which is preliminary data.</text>
</comment>
<evidence type="ECO:0000256" key="1">
    <source>
        <dbReference type="ARBA" id="ARBA00004651"/>
    </source>
</evidence>
<keyword evidence="8" id="KW-1185">Reference proteome</keyword>
<dbReference type="RefSeq" id="WP_146620702.1">
    <property type="nucleotide sequence ID" value="NZ_BJCC01000001.1"/>
</dbReference>
<keyword evidence="4 6" id="KW-1133">Transmembrane helix</keyword>
<dbReference type="InterPro" id="IPR001851">
    <property type="entry name" value="ABC_transp_permease"/>
</dbReference>
<evidence type="ECO:0000256" key="4">
    <source>
        <dbReference type="ARBA" id="ARBA00022989"/>
    </source>
</evidence>
<reference evidence="8" key="1">
    <citation type="submission" date="2019-02" db="EMBL/GenBank/DDBJ databases">
        <title>Draft genome sequence of Enterococcus sp. Gos25-1.</title>
        <authorList>
            <person name="Tanaka N."/>
            <person name="Shiwa Y."/>
            <person name="Fujita N."/>
        </authorList>
    </citation>
    <scope>NUCLEOTIDE SEQUENCE [LARGE SCALE GENOMIC DNA]</scope>
    <source>
        <strain evidence="8">Gos25-1</strain>
    </source>
</reference>
<keyword evidence="2" id="KW-1003">Cell membrane</keyword>
<protein>
    <submittedName>
        <fullName evidence="7">Sugar ABC transporter permease</fullName>
    </submittedName>
</protein>